<proteinExistence type="predicted"/>
<gene>
    <name evidence="2" type="ORF">R1CP_36570</name>
</gene>
<evidence type="ECO:0000313" key="3">
    <source>
        <dbReference type="Proteomes" id="UP000186108"/>
    </source>
</evidence>
<keyword evidence="2" id="KW-0614">Plasmid</keyword>
<feature type="region of interest" description="Disordered" evidence="1">
    <location>
        <begin position="73"/>
        <end position="132"/>
    </location>
</feature>
<reference evidence="2 3" key="1">
    <citation type="submission" date="2014-07" db="EMBL/GenBank/DDBJ databases">
        <authorList>
            <person name="Zhang J.E."/>
            <person name="Yang H."/>
            <person name="Guo J."/>
            <person name="Deng Z."/>
            <person name="Luo H."/>
            <person name="Luo M."/>
            <person name="Zhao B."/>
        </authorList>
    </citation>
    <scope>NUCLEOTIDE SEQUENCE [LARGE SCALE GENOMIC DNA]</scope>
    <source>
        <strain evidence="2 3">1CP</strain>
        <plasmid evidence="3">Plasmid pr1cp1</plasmid>
    </source>
</reference>
<dbReference type="Proteomes" id="UP000186108">
    <property type="component" value="Plasmid pR1CP1"/>
</dbReference>
<feature type="region of interest" description="Disordered" evidence="1">
    <location>
        <begin position="168"/>
        <end position="207"/>
    </location>
</feature>
<evidence type="ECO:0000256" key="1">
    <source>
        <dbReference type="SAM" id="MobiDB-lite"/>
    </source>
</evidence>
<name>A0A1B1KH73_RHOOP</name>
<dbReference type="PATRIC" id="fig|37919.13.peg.7707"/>
<feature type="compositionally biased region" description="Polar residues" evidence="1">
    <location>
        <begin position="195"/>
        <end position="207"/>
    </location>
</feature>
<sequence>MDGEVPQPIRRIIQFGEEVLGAGVGGSVAGSGCTASPRRRGSRARIRCMRRPASAPTPVVSTVRTNRCVRVSSRRGRNADSVGGRRRGRDGGGTAGTGPRPCRARRHRSRGRCANTTGIARCPDSKPLDPAVGTRRLRRSGDRGVPAPAAQIAAQSAPRPTAACAVPDLHTGGIDRPPTRRAAGSDAVGAEGSAGTRSEVVSRSNRSFGVQSSVSAVTSSANFDCVVLRPGRG</sequence>
<dbReference type="AlphaFoldDB" id="A0A1B1KH73"/>
<dbReference type="EMBL" id="CP009112">
    <property type="protein sequence ID" value="ANS31920.1"/>
    <property type="molecule type" value="Genomic_DNA"/>
</dbReference>
<geneLocation type="plasmid" evidence="3">
    <name>pr1cp1</name>
</geneLocation>
<organism evidence="2 3">
    <name type="scientific">Rhodococcus opacus</name>
    <name type="common">Nocardia opaca</name>
    <dbReference type="NCBI Taxonomy" id="37919"/>
    <lineage>
        <taxon>Bacteria</taxon>
        <taxon>Bacillati</taxon>
        <taxon>Actinomycetota</taxon>
        <taxon>Actinomycetes</taxon>
        <taxon>Mycobacteriales</taxon>
        <taxon>Nocardiaceae</taxon>
        <taxon>Rhodococcus</taxon>
    </lineage>
</organism>
<evidence type="ECO:0000313" key="2">
    <source>
        <dbReference type="EMBL" id="ANS31920.1"/>
    </source>
</evidence>
<feature type="compositionally biased region" description="Basic residues" evidence="1">
    <location>
        <begin position="102"/>
        <end position="111"/>
    </location>
</feature>
<protein>
    <submittedName>
        <fullName evidence="2">Uncharacterized protein</fullName>
    </submittedName>
</protein>
<accession>A0A1B1KH73</accession>